<accession>A0A8H8P902</accession>
<dbReference type="RefSeq" id="XP_043186240.1">
    <property type="nucleotide sequence ID" value="XM_043330895.1"/>
</dbReference>
<dbReference type="AlphaFoldDB" id="A0A8H8P902"/>
<proteinExistence type="predicted"/>
<organism evidence="1 2">
    <name type="scientific">Rhizoctonia solani</name>
    <dbReference type="NCBI Taxonomy" id="456999"/>
    <lineage>
        <taxon>Eukaryota</taxon>
        <taxon>Fungi</taxon>
        <taxon>Dikarya</taxon>
        <taxon>Basidiomycota</taxon>
        <taxon>Agaricomycotina</taxon>
        <taxon>Agaricomycetes</taxon>
        <taxon>Cantharellales</taxon>
        <taxon>Ceratobasidiaceae</taxon>
        <taxon>Rhizoctonia</taxon>
    </lineage>
</organism>
<evidence type="ECO:0000313" key="1">
    <source>
        <dbReference type="EMBL" id="QRW26003.1"/>
    </source>
</evidence>
<evidence type="ECO:0000313" key="2">
    <source>
        <dbReference type="Proteomes" id="UP000650533"/>
    </source>
</evidence>
<dbReference type="GeneID" id="67033358"/>
<dbReference type="EMBL" id="CP059671">
    <property type="protein sequence ID" value="QRW26003.1"/>
    <property type="molecule type" value="Genomic_DNA"/>
</dbReference>
<dbReference type="Proteomes" id="UP000650533">
    <property type="component" value="Chromosome 14"/>
</dbReference>
<reference evidence="1" key="1">
    <citation type="submission" date="2020-05" db="EMBL/GenBank/DDBJ databases">
        <title>Evolutionary and genomic comparisons of hybrid uninucleate and nonhybrid Rhizoctonia fungi.</title>
        <authorList>
            <person name="Li C."/>
            <person name="Chen X."/>
        </authorList>
    </citation>
    <scope>NUCLEOTIDE SEQUENCE</scope>
    <source>
        <strain evidence="1">AG-1 IA</strain>
    </source>
</reference>
<gene>
    <name evidence="1" type="ORF">RhiXN_11080</name>
</gene>
<protein>
    <submittedName>
        <fullName evidence="1">Uncharacterized protein</fullName>
    </submittedName>
</protein>
<sequence>MTATLLARPMFIRYNVVYTPEINELFYGPTSWSALASWHPDQLIILLAWINMLYADFGTNADPLLVSQIEMEVEKVKITPSTSDDPVYTIRRPNKTADNMWCSCRRPSRSKIRQKIMRFLGGVKPARNVDTFLSLPIMFIGTFVSRKQDRDLLFRRLTTMQECTMPGRAGHDCLMILCDIWRRTEEEQRPATWADLRISSQTVAGV</sequence>
<dbReference type="KEGG" id="rsx:RhiXN_11080"/>
<name>A0A8H8P902_9AGAM</name>